<proteinExistence type="predicted"/>
<evidence type="ECO:0000313" key="2">
    <source>
        <dbReference type="EMBL" id="OCK77751.1"/>
    </source>
</evidence>
<evidence type="ECO:0000313" key="3">
    <source>
        <dbReference type="Proteomes" id="UP000250266"/>
    </source>
</evidence>
<protein>
    <submittedName>
        <fullName evidence="2">Uncharacterized protein</fullName>
    </submittedName>
</protein>
<dbReference type="EMBL" id="KV745103">
    <property type="protein sequence ID" value="OCK77751.1"/>
    <property type="molecule type" value="Genomic_DNA"/>
</dbReference>
<keyword evidence="3" id="KW-1185">Reference proteome</keyword>
<gene>
    <name evidence="2" type="ORF">K432DRAFT_395355</name>
</gene>
<sequence>MKFSAFSIFALSALFVGALSSPVASVQQHDVSISQLENRDVQDSPDLTTILTELLAEVQNYTSTLNATVAALPPAVQRLGEDEQSLIRSVKSSVGGIISALSTATDSISKLSVGQLVGTNFQQDLSLTAEIVSEIYSTLNSVSSNLQLTISEIINNDGPILVAAINALTAAVGFVFNNSKSS</sequence>
<dbReference type="OrthoDB" id="5400400at2759"/>
<name>A0A8E2E5H0_9PEZI</name>
<keyword evidence="1" id="KW-0732">Signal</keyword>
<dbReference type="AlphaFoldDB" id="A0A8E2E5H0"/>
<accession>A0A8E2E5H0</accession>
<dbReference type="Proteomes" id="UP000250266">
    <property type="component" value="Unassembled WGS sequence"/>
</dbReference>
<organism evidence="2 3">
    <name type="scientific">Lepidopterella palustris CBS 459.81</name>
    <dbReference type="NCBI Taxonomy" id="1314670"/>
    <lineage>
        <taxon>Eukaryota</taxon>
        <taxon>Fungi</taxon>
        <taxon>Dikarya</taxon>
        <taxon>Ascomycota</taxon>
        <taxon>Pezizomycotina</taxon>
        <taxon>Dothideomycetes</taxon>
        <taxon>Pleosporomycetidae</taxon>
        <taxon>Mytilinidiales</taxon>
        <taxon>Argynnaceae</taxon>
        <taxon>Lepidopterella</taxon>
    </lineage>
</organism>
<feature type="signal peptide" evidence="1">
    <location>
        <begin position="1"/>
        <end position="20"/>
    </location>
</feature>
<feature type="chain" id="PRO_5034224042" evidence="1">
    <location>
        <begin position="21"/>
        <end position="182"/>
    </location>
</feature>
<reference evidence="2 3" key="1">
    <citation type="journal article" date="2016" name="Nat. Commun.">
        <title>Ectomycorrhizal ecology is imprinted in the genome of the dominant symbiotic fungus Cenococcum geophilum.</title>
        <authorList>
            <consortium name="DOE Joint Genome Institute"/>
            <person name="Peter M."/>
            <person name="Kohler A."/>
            <person name="Ohm R.A."/>
            <person name="Kuo A."/>
            <person name="Krutzmann J."/>
            <person name="Morin E."/>
            <person name="Arend M."/>
            <person name="Barry K.W."/>
            <person name="Binder M."/>
            <person name="Choi C."/>
            <person name="Clum A."/>
            <person name="Copeland A."/>
            <person name="Grisel N."/>
            <person name="Haridas S."/>
            <person name="Kipfer T."/>
            <person name="LaButti K."/>
            <person name="Lindquist E."/>
            <person name="Lipzen A."/>
            <person name="Maire R."/>
            <person name="Meier B."/>
            <person name="Mihaltcheva S."/>
            <person name="Molinier V."/>
            <person name="Murat C."/>
            <person name="Poggeler S."/>
            <person name="Quandt C.A."/>
            <person name="Sperisen C."/>
            <person name="Tritt A."/>
            <person name="Tisserant E."/>
            <person name="Crous P.W."/>
            <person name="Henrissat B."/>
            <person name="Nehls U."/>
            <person name="Egli S."/>
            <person name="Spatafora J.W."/>
            <person name="Grigoriev I.V."/>
            <person name="Martin F.M."/>
        </authorList>
    </citation>
    <scope>NUCLEOTIDE SEQUENCE [LARGE SCALE GENOMIC DNA]</scope>
    <source>
        <strain evidence="2 3">CBS 459.81</strain>
    </source>
</reference>
<evidence type="ECO:0000256" key="1">
    <source>
        <dbReference type="SAM" id="SignalP"/>
    </source>
</evidence>